<organism evidence="1 2">
    <name type="scientific">Comamonas squillarum</name>
    <dbReference type="NCBI Taxonomy" id="2977320"/>
    <lineage>
        <taxon>Bacteria</taxon>
        <taxon>Pseudomonadati</taxon>
        <taxon>Pseudomonadota</taxon>
        <taxon>Betaproteobacteria</taxon>
        <taxon>Burkholderiales</taxon>
        <taxon>Comamonadaceae</taxon>
        <taxon>Comamonas</taxon>
    </lineage>
</organism>
<dbReference type="Pfam" id="PF13554">
    <property type="entry name" value="Phage_tail_terminator_5"/>
    <property type="match status" value="1"/>
</dbReference>
<evidence type="ECO:0000313" key="1">
    <source>
        <dbReference type="EMBL" id="UXC20009.1"/>
    </source>
</evidence>
<sequence length="133" mass="14634">MTLSQIKALLESKLLAMPGVLPTAFENVPFKPPDGPYQACYHLVNSPVDLGIEGTLTEERGILQITLRYPEGKGRQVTDAMADQLKQHFKPAQIIPGPGFRIELNKTPSVSSGMPDEGRWTVPVSVFWEAFPS</sequence>
<dbReference type="InterPro" id="IPR025395">
    <property type="entry name" value="Phage_tail_terminator-like"/>
</dbReference>
<reference evidence="1" key="1">
    <citation type="submission" date="2022-09" db="EMBL/GenBank/DDBJ databases">
        <title>Bacterial diversity in gut of crayfish and pufferfish.</title>
        <authorList>
            <person name="Huang Y."/>
        </authorList>
    </citation>
    <scope>NUCLEOTIDE SEQUENCE</scope>
    <source>
        <strain evidence="1">PR12</strain>
    </source>
</reference>
<name>A0ABY6A5A1_9BURK</name>
<accession>A0ABY6A5A1</accession>
<keyword evidence="2" id="KW-1185">Reference proteome</keyword>
<proteinExistence type="predicted"/>
<gene>
    <name evidence="1" type="ORF">N4T19_07855</name>
</gene>
<dbReference type="RefSeq" id="WP_260719828.1">
    <property type="nucleotide sequence ID" value="NZ_CP104377.1"/>
</dbReference>
<dbReference type="EMBL" id="CP104377">
    <property type="protein sequence ID" value="UXC20009.1"/>
    <property type="molecule type" value="Genomic_DNA"/>
</dbReference>
<dbReference type="Proteomes" id="UP001058290">
    <property type="component" value="Chromosome"/>
</dbReference>
<protein>
    <submittedName>
        <fullName evidence="1">DUF4128 domain-containing protein</fullName>
    </submittedName>
</protein>
<dbReference type="Gene3D" id="3.30.2000.20">
    <property type="match status" value="1"/>
</dbReference>
<evidence type="ECO:0000313" key="2">
    <source>
        <dbReference type="Proteomes" id="UP001058290"/>
    </source>
</evidence>